<dbReference type="InterPro" id="IPR001245">
    <property type="entry name" value="Ser-Thr/Tyr_kinase_cat_dom"/>
</dbReference>
<dbReference type="PROSITE" id="PS00107">
    <property type="entry name" value="PROTEIN_KINASE_ATP"/>
    <property type="match status" value="1"/>
</dbReference>
<dbReference type="GO" id="GO:0043235">
    <property type="term" value="C:receptor complex"/>
    <property type="evidence" value="ECO:0007669"/>
    <property type="project" value="TreeGrafter"/>
</dbReference>
<feature type="compositionally biased region" description="Basic and acidic residues" evidence="20">
    <location>
        <begin position="7"/>
        <end position="25"/>
    </location>
</feature>
<organism evidence="24 25">
    <name type="scientific">Stylophora pistillata</name>
    <name type="common">Smooth cauliflower coral</name>
    <dbReference type="NCBI Taxonomy" id="50429"/>
    <lineage>
        <taxon>Eukaryota</taxon>
        <taxon>Metazoa</taxon>
        <taxon>Cnidaria</taxon>
        <taxon>Anthozoa</taxon>
        <taxon>Hexacorallia</taxon>
        <taxon>Scleractinia</taxon>
        <taxon>Astrocoeniina</taxon>
        <taxon>Pocilloporidae</taxon>
        <taxon>Stylophora</taxon>
    </lineage>
</organism>
<keyword evidence="4 21" id="KW-0812">Transmembrane</keyword>
<feature type="binding site" evidence="17">
    <location>
        <begin position="842"/>
        <end position="848"/>
    </location>
    <ligand>
        <name>ATP</name>
        <dbReference type="ChEBI" id="CHEBI:30616"/>
    </ligand>
</feature>
<evidence type="ECO:0000256" key="10">
    <source>
        <dbReference type="ARBA" id="ARBA00023137"/>
    </source>
</evidence>
<dbReference type="Gene3D" id="1.10.510.10">
    <property type="entry name" value="Transferase(Phosphotransferase) domain 1"/>
    <property type="match status" value="1"/>
</dbReference>
<keyword evidence="18" id="KW-0479">Metal-binding</keyword>
<evidence type="ECO:0000256" key="18">
    <source>
        <dbReference type="PIRSR" id="PIRSR000615-3"/>
    </source>
</evidence>
<dbReference type="InterPro" id="IPR008266">
    <property type="entry name" value="Tyr_kinase_AS"/>
</dbReference>
<dbReference type="GO" id="GO:0004714">
    <property type="term" value="F:transmembrane receptor protein tyrosine kinase activity"/>
    <property type="evidence" value="ECO:0007669"/>
    <property type="project" value="UniProtKB-EC"/>
</dbReference>
<dbReference type="InterPro" id="IPR013783">
    <property type="entry name" value="Ig-like_fold"/>
</dbReference>
<keyword evidence="18" id="KW-0460">Magnesium</keyword>
<proteinExistence type="predicted"/>
<evidence type="ECO:0000256" key="11">
    <source>
        <dbReference type="ARBA" id="ARBA00023157"/>
    </source>
</evidence>
<dbReference type="Pfam" id="PF07714">
    <property type="entry name" value="PK_Tyr_Ser-Thr"/>
    <property type="match status" value="1"/>
</dbReference>
<dbReference type="SUPFAM" id="SSF56112">
    <property type="entry name" value="Protein kinase-like (PK-like)"/>
    <property type="match status" value="1"/>
</dbReference>
<dbReference type="GO" id="GO:0046872">
    <property type="term" value="F:metal ion binding"/>
    <property type="evidence" value="ECO:0007669"/>
    <property type="project" value="UniProtKB-KW"/>
</dbReference>
<gene>
    <name evidence="24" type="primary">Cad96Ca</name>
    <name evidence="24" type="ORF">AWC38_SpisGene17987</name>
</gene>
<dbReference type="GO" id="GO:0005524">
    <property type="term" value="F:ATP binding"/>
    <property type="evidence" value="ECO:0007669"/>
    <property type="project" value="UniProtKB-UniRule"/>
</dbReference>
<keyword evidence="12 24" id="KW-0675">Receptor</keyword>
<comment type="subcellular location">
    <subcellularLocation>
        <location evidence="1">Membrane</location>
        <topology evidence="1">Single-pass membrane protein</topology>
    </subcellularLocation>
</comment>
<keyword evidence="6 24" id="KW-0418">Kinase</keyword>
<evidence type="ECO:0000256" key="8">
    <source>
        <dbReference type="ARBA" id="ARBA00022989"/>
    </source>
</evidence>
<feature type="binding site" evidence="18">
    <location>
        <position position="908"/>
    </location>
    <ligand>
        <name>Mg(2+)</name>
        <dbReference type="ChEBI" id="CHEBI:18420"/>
    </ligand>
</feature>
<keyword evidence="5 17" id="KW-0547">Nucleotide-binding</keyword>
<dbReference type="EMBL" id="LSMT01000456">
    <property type="protein sequence ID" value="PFX17678.1"/>
    <property type="molecule type" value="Genomic_DNA"/>
</dbReference>
<dbReference type="PRINTS" id="PR00109">
    <property type="entry name" value="TYRKINASE"/>
</dbReference>
<dbReference type="PROSITE" id="PS00109">
    <property type="entry name" value="PROTEIN_KINASE_TYR"/>
    <property type="match status" value="1"/>
</dbReference>
<feature type="domain" description="Ig-like" evidence="23">
    <location>
        <begin position="79"/>
        <end position="155"/>
    </location>
</feature>
<dbReference type="PROSITE" id="PS50011">
    <property type="entry name" value="PROTEIN_KINASE_DOM"/>
    <property type="match status" value="1"/>
</dbReference>
<evidence type="ECO:0000256" key="2">
    <source>
        <dbReference type="ARBA" id="ARBA00011902"/>
    </source>
</evidence>
<evidence type="ECO:0000256" key="20">
    <source>
        <dbReference type="SAM" id="MobiDB-lite"/>
    </source>
</evidence>
<dbReference type="InterPro" id="IPR007110">
    <property type="entry name" value="Ig-like_dom"/>
</dbReference>
<dbReference type="InterPro" id="IPR050122">
    <property type="entry name" value="RTK"/>
</dbReference>
<reference evidence="25" key="1">
    <citation type="journal article" date="2017" name="bioRxiv">
        <title>Comparative analysis of the genomes of Stylophora pistillata and Acropora digitifera provides evidence for extensive differences between species of corals.</title>
        <authorList>
            <person name="Voolstra C.R."/>
            <person name="Li Y."/>
            <person name="Liew Y.J."/>
            <person name="Baumgarten S."/>
            <person name="Zoccola D."/>
            <person name="Flot J.-F."/>
            <person name="Tambutte S."/>
            <person name="Allemand D."/>
            <person name="Aranda M."/>
        </authorList>
    </citation>
    <scope>NUCLEOTIDE SEQUENCE [LARGE SCALE GENOMIC DNA]</scope>
</reference>
<dbReference type="OrthoDB" id="6159398at2759"/>
<keyword evidence="7 17" id="KW-0067">ATP-binding</keyword>
<dbReference type="Pfam" id="PF13927">
    <property type="entry name" value="Ig_3"/>
    <property type="match status" value="2"/>
</dbReference>
<dbReference type="SMART" id="SM00408">
    <property type="entry name" value="IGc2"/>
    <property type="match status" value="2"/>
</dbReference>
<dbReference type="InterPro" id="IPR003598">
    <property type="entry name" value="Ig_sub2"/>
</dbReference>
<protein>
    <recommendedName>
        <fullName evidence="2">receptor protein-tyrosine kinase</fullName>
        <ecNumber evidence="2">2.7.10.1</ecNumber>
    </recommendedName>
</protein>
<evidence type="ECO:0000256" key="13">
    <source>
        <dbReference type="ARBA" id="ARBA00023180"/>
    </source>
</evidence>
<feature type="active site" description="Proton acceptor" evidence="16">
    <location>
        <position position="903"/>
    </location>
</feature>
<keyword evidence="8 21" id="KW-1133">Transmembrane helix</keyword>
<dbReference type="SUPFAM" id="SSF48726">
    <property type="entry name" value="Immunoglobulin"/>
    <property type="match status" value="2"/>
</dbReference>
<feature type="binding site" evidence="18">
    <location>
        <position position="921"/>
    </location>
    <ligand>
        <name>Mg(2+)</name>
        <dbReference type="ChEBI" id="CHEBI:18420"/>
    </ligand>
</feature>
<dbReference type="GO" id="GO:0007169">
    <property type="term" value="P:cell surface receptor protein tyrosine kinase signaling pathway"/>
    <property type="evidence" value="ECO:0007669"/>
    <property type="project" value="TreeGrafter"/>
</dbReference>
<evidence type="ECO:0000256" key="3">
    <source>
        <dbReference type="ARBA" id="ARBA00022679"/>
    </source>
</evidence>
<dbReference type="GO" id="GO:0005886">
    <property type="term" value="C:plasma membrane"/>
    <property type="evidence" value="ECO:0007669"/>
    <property type="project" value="TreeGrafter"/>
</dbReference>
<keyword evidence="25" id="KW-1185">Reference proteome</keyword>
<keyword evidence="10" id="KW-0829">Tyrosine-protein kinase</keyword>
<feature type="binding site" evidence="17">
    <location>
        <position position="907"/>
    </location>
    <ligand>
        <name>ATP</name>
        <dbReference type="ChEBI" id="CHEBI:30616"/>
    </ligand>
</feature>
<evidence type="ECO:0000259" key="22">
    <source>
        <dbReference type="PROSITE" id="PS50011"/>
    </source>
</evidence>
<feature type="region of interest" description="Disordered" evidence="20">
    <location>
        <begin position="1"/>
        <end position="77"/>
    </location>
</feature>
<keyword evidence="14" id="KW-0393">Immunoglobulin domain</keyword>
<dbReference type="InterPro" id="IPR036179">
    <property type="entry name" value="Ig-like_dom_sf"/>
</dbReference>
<evidence type="ECO:0000256" key="9">
    <source>
        <dbReference type="ARBA" id="ARBA00023136"/>
    </source>
</evidence>
<evidence type="ECO:0000259" key="23">
    <source>
        <dbReference type="PROSITE" id="PS50835"/>
    </source>
</evidence>
<feature type="binding site" evidence="17">
    <location>
        <begin position="767"/>
        <end position="774"/>
    </location>
    <ligand>
        <name>ATP</name>
        <dbReference type="ChEBI" id="CHEBI:30616"/>
    </ligand>
</feature>
<evidence type="ECO:0000256" key="14">
    <source>
        <dbReference type="ARBA" id="ARBA00023319"/>
    </source>
</evidence>
<dbReference type="InterPro" id="IPR000719">
    <property type="entry name" value="Prot_kinase_dom"/>
</dbReference>
<evidence type="ECO:0000256" key="12">
    <source>
        <dbReference type="ARBA" id="ARBA00023170"/>
    </source>
</evidence>
<dbReference type="STRING" id="50429.A0A2B4RMX3"/>
<dbReference type="InterPro" id="IPR017441">
    <property type="entry name" value="Protein_kinase_ATP_BS"/>
</dbReference>
<dbReference type="Gene3D" id="2.60.40.10">
    <property type="entry name" value="Immunoglobulins"/>
    <property type="match status" value="2"/>
</dbReference>
<evidence type="ECO:0000256" key="21">
    <source>
        <dbReference type="SAM" id="Phobius"/>
    </source>
</evidence>
<sequence>MVTRGKTSKEVSRKEAAERIARAEMADDGMWKNGPSKRPAQARGGETPVGLTGKEPVTKTDDRSRPKRTIRPPKRFVPPSIQEIDNLTITEGSDMTLTCQISGDPPLEQFWIKPDGQRATTNVLTIKNITNGEAGEYRCEATNDCGTVSRTACVDVQSKLDKNFWPKCNCTSLVMDARPFLLKYIYDSKAPYEEDKPAATYSSATIRLKSGEDWSIDCPVDIGNPPAVITLYKGNHADCNKIAINSTLKVQNASSSEEGRYTCFAKNALGNTTISLLLLVVKPASSTVSTPFQTTPAESTEVYLTATIQGNCSRRSEVAAKFPEMACRIAFRFGCSSANAVNSRCGSVVLDFMMRLNQSVVVSHLLTLLSDTARQDKFGVFKVDPDSIKQVFIPRDSLGSTTKGPEECNCRSNNVLFAIIGILAFIILLLVIYIIWLHRKGAVGKQSNPERFALSGTMKLGLSDHDLIYTIRKQKIARPPPKVIEYRSMKGFDKDCYVADLGKIPWDSAYIYDDIDDIYEHWHCLFITVVDQHLPFKKKYIIGDQLPWITPEISSAMSRRNIPFMKFKRNTTDGNWNQYKKQRNLVTTLKRNYMKSYFIQASAECTHPGEFWKKFKPLLSSKSTQQQQIQLLEEGRLITDNVEIANIFNKHFVDGVAAYNIPILSQHALVNHLSVNEISHRCNQLQFSFHQVEAGYNELRLEDIEPSQPDSRKPTQPSADYMDLREASRDNRKAPSAAPGVDYTPLHPLTRSWEVPRDHVTIEKIIGKGSFGQVAKGTAVGLRGRPETTTVAIKMLKPNAAELDKRDLMKELETMTQLKPHPFVIKLLGCVTESEPLLVLIEYVAFGDLLGYLRKSRGLKDTYYKDPNIKPQTNLTSQQLMKFAWQIADGMSYLSSKSIIHRDLAARNVLVGQKEACKVTDFGMARDVQEENIYERKTKGRLPVKWTAYEALLYGKYTTKSDVWSFGVVLYEIFTIGGSTYPKMDGRKIANLLQEGYRMPKPQHVDEKLYQIMMKCWKNDSEARPTFTELKNQLKNMETQHKRLINMSMYDKQLYANVEDLTV</sequence>
<dbReference type="EC" id="2.7.10.1" evidence="2"/>
<dbReference type="PANTHER" id="PTHR24416:SF621">
    <property type="entry name" value="TYROSINE KINASE RECEPTOR CAD96CA"/>
    <property type="match status" value="1"/>
</dbReference>
<feature type="binding site" evidence="17 19">
    <location>
        <position position="794"/>
    </location>
    <ligand>
        <name>ATP</name>
        <dbReference type="ChEBI" id="CHEBI:30616"/>
    </ligand>
</feature>
<dbReference type="InterPro" id="IPR011009">
    <property type="entry name" value="Kinase-like_dom_sf"/>
</dbReference>
<keyword evidence="13" id="KW-0325">Glycoprotein</keyword>
<evidence type="ECO:0000256" key="4">
    <source>
        <dbReference type="ARBA" id="ARBA00022692"/>
    </source>
</evidence>
<name>A0A2B4RMX3_STYPI</name>
<comment type="catalytic activity">
    <reaction evidence="15">
        <text>L-tyrosyl-[protein] + ATP = O-phospho-L-tyrosyl-[protein] + ADP + H(+)</text>
        <dbReference type="Rhea" id="RHEA:10596"/>
        <dbReference type="Rhea" id="RHEA-COMP:10136"/>
        <dbReference type="Rhea" id="RHEA-COMP:20101"/>
        <dbReference type="ChEBI" id="CHEBI:15378"/>
        <dbReference type="ChEBI" id="CHEBI:30616"/>
        <dbReference type="ChEBI" id="CHEBI:46858"/>
        <dbReference type="ChEBI" id="CHEBI:61978"/>
        <dbReference type="ChEBI" id="CHEBI:456216"/>
        <dbReference type="EC" id="2.7.10.1"/>
    </reaction>
</comment>
<feature type="domain" description="Protein kinase" evidence="22">
    <location>
        <begin position="760"/>
        <end position="1044"/>
    </location>
</feature>
<dbReference type="Gene3D" id="3.30.200.20">
    <property type="entry name" value="Phosphorylase Kinase, domain 1"/>
    <property type="match status" value="1"/>
</dbReference>
<dbReference type="AlphaFoldDB" id="A0A2B4RMX3"/>
<feature type="transmembrane region" description="Helical" evidence="21">
    <location>
        <begin position="415"/>
        <end position="436"/>
    </location>
</feature>
<evidence type="ECO:0000256" key="6">
    <source>
        <dbReference type="ARBA" id="ARBA00022777"/>
    </source>
</evidence>
<evidence type="ECO:0000256" key="19">
    <source>
        <dbReference type="PROSITE-ProRule" id="PRU10141"/>
    </source>
</evidence>
<evidence type="ECO:0000256" key="16">
    <source>
        <dbReference type="PIRSR" id="PIRSR000615-1"/>
    </source>
</evidence>
<dbReference type="PIRSF" id="PIRSF000615">
    <property type="entry name" value="TyrPK_CSF1-R"/>
    <property type="match status" value="1"/>
</dbReference>
<dbReference type="PANTHER" id="PTHR24416">
    <property type="entry name" value="TYROSINE-PROTEIN KINASE RECEPTOR"/>
    <property type="match status" value="1"/>
</dbReference>
<evidence type="ECO:0000256" key="1">
    <source>
        <dbReference type="ARBA" id="ARBA00004167"/>
    </source>
</evidence>
<evidence type="ECO:0000256" key="17">
    <source>
        <dbReference type="PIRSR" id="PIRSR000615-2"/>
    </source>
</evidence>
<keyword evidence="3" id="KW-0808">Transferase</keyword>
<dbReference type="SMART" id="SM00409">
    <property type="entry name" value="IG"/>
    <property type="match status" value="2"/>
</dbReference>
<comment type="caution">
    <text evidence="24">The sequence shown here is derived from an EMBL/GenBank/DDBJ whole genome shotgun (WGS) entry which is preliminary data.</text>
</comment>
<dbReference type="FunFam" id="1.10.510.10:FF:000554">
    <property type="entry name" value="Predicted protein"/>
    <property type="match status" value="1"/>
</dbReference>
<dbReference type="Proteomes" id="UP000225706">
    <property type="component" value="Unassembled WGS sequence"/>
</dbReference>
<dbReference type="InterPro" id="IPR003599">
    <property type="entry name" value="Ig_sub"/>
</dbReference>
<evidence type="ECO:0000256" key="7">
    <source>
        <dbReference type="ARBA" id="ARBA00022840"/>
    </source>
</evidence>
<dbReference type="CDD" id="cd00192">
    <property type="entry name" value="PTKc"/>
    <property type="match status" value="1"/>
</dbReference>
<dbReference type="InterPro" id="IPR020635">
    <property type="entry name" value="Tyr_kinase_cat_dom"/>
</dbReference>
<evidence type="ECO:0000313" key="24">
    <source>
        <dbReference type="EMBL" id="PFX17678.1"/>
    </source>
</evidence>
<dbReference type="SMART" id="SM00219">
    <property type="entry name" value="TyrKc"/>
    <property type="match status" value="1"/>
</dbReference>
<keyword evidence="11" id="KW-1015">Disulfide bond</keyword>
<keyword evidence="9 21" id="KW-0472">Membrane</keyword>
<evidence type="ECO:0000313" key="25">
    <source>
        <dbReference type="Proteomes" id="UP000225706"/>
    </source>
</evidence>
<accession>A0A2B4RMX3</accession>
<feature type="compositionally biased region" description="Basic residues" evidence="20">
    <location>
        <begin position="65"/>
        <end position="74"/>
    </location>
</feature>
<feature type="domain" description="Ig-like" evidence="23">
    <location>
        <begin position="197"/>
        <end position="275"/>
    </location>
</feature>
<dbReference type="PROSITE" id="PS50835">
    <property type="entry name" value="IG_LIKE"/>
    <property type="match status" value="2"/>
</dbReference>
<evidence type="ECO:0000256" key="5">
    <source>
        <dbReference type="ARBA" id="ARBA00022741"/>
    </source>
</evidence>
<evidence type="ECO:0000256" key="15">
    <source>
        <dbReference type="ARBA" id="ARBA00051243"/>
    </source>
</evidence>